<dbReference type="SUPFAM" id="SSF53597">
    <property type="entry name" value="Dihydrofolate reductase-like"/>
    <property type="match status" value="1"/>
</dbReference>
<dbReference type="Proteomes" id="UP001084197">
    <property type="component" value="Unassembled WGS sequence"/>
</dbReference>
<dbReference type="PROSITE" id="PS00075">
    <property type="entry name" value="DHFR_1"/>
    <property type="match status" value="1"/>
</dbReference>
<evidence type="ECO:0000256" key="9">
    <source>
        <dbReference type="RuleBase" id="RU004474"/>
    </source>
</evidence>
<dbReference type="PANTHER" id="PTHR48069:SF3">
    <property type="entry name" value="DIHYDROFOLATE REDUCTASE"/>
    <property type="match status" value="1"/>
</dbReference>
<dbReference type="PIRSF" id="PIRSF000194">
    <property type="entry name" value="DHFR"/>
    <property type="match status" value="1"/>
</dbReference>
<dbReference type="GO" id="GO:0070401">
    <property type="term" value="F:NADP+ binding"/>
    <property type="evidence" value="ECO:0007669"/>
    <property type="project" value="UniProtKB-ARBA"/>
</dbReference>
<evidence type="ECO:0000313" key="12">
    <source>
        <dbReference type="Proteomes" id="UP001084197"/>
    </source>
</evidence>
<evidence type="ECO:0000256" key="6">
    <source>
        <dbReference type="ARBA" id="ARBA00023002"/>
    </source>
</evidence>
<comment type="caution">
    <text evidence="11">The sequence shown here is derived from an EMBL/GenBank/DDBJ whole genome shotgun (WGS) entry which is preliminary data.</text>
</comment>
<dbReference type="PROSITE" id="PS51330">
    <property type="entry name" value="DHFR_2"/>
    <property type="match status" value="1"/>
</dbReference>
<dbReference type="Gene3D" id="3.40.430.10">
    <property type="entry name" value="Dihydrofolate Reductase, subunit A"/>
    <property type="match status" value="1"/>
</dbReference>
<dbReference type="AlphaFoldDB" id="A0A9J6R8C0"/>
<dbReference type="EC" id="1.5.1.3" evidence="3 8"/>
<comment type="function">
    <text evidence="7 8">Key enzyme in folate metabolism. Catalyzes an essential reaction for de novo glycine and purine synthesis, and for DNA precursor synthesis.</text>
</comment>
<dbReference type="InterPro" id="IPR017925">
    <property type="entry name" value="DHFR_CS"/>
</dbReference>
<sequence length="163" mass="19227">MIAIITAMSKNGVIGKDNWMPWNIPRDLQFVKDTTKNHTIIMGRKTFETFNRPLPERENVIITSNHAYTQAGCTVIHSMETVLNWNKENPEKVFFIFGGGEVYRQFLPYTDRMYVTYIDETFSGDTYFPSYDPDQWQETSKVKGVKDDANPYDYYFIQYDRKK</sequence>
<dbReference type="EMBL" id="JAPRAT010000002">
    <property type="protein sequence ID" value="MCZ0701906.1"/>
    <property type="molecule type" value="Genomic_DNA"/>
</dbReference>
<keyword evidence="12" id="KW-1185">Reference proteome</keyword>
<evidence type="ECO:0000256" key="3">
    <source>
        <dbReference type="ARBA" id="ARBA00012856"/>
    </source>
</evidence>
<dbReference type="GO" id="GO:0004146">
    <property type="term" value="F:dihydrofolate reductase activity"/>
    <property type="evidence" value="ECO:0007669"/>
    <property type="project" value="UniProtKB-EC"/>
</dbReference>
<evidence type="ECO:0000313" key="11">
    <source>
        <dbReference type="EMBL" id="MCZ0701906.1"/>
    </source>
</evidence>
<gene>
    <name evidence="11" type="ORF">OWO01_01605</name>
</gene>
<dbReference type="FunFam" id="3.40.430.10:FF:000001">
    <property type="entry name" value="Dihydrofolate reductase"/>
    <property type="match status" value="1"/>
</dbReference>
<dbReference type="PANTHER" id="PTHR48069">
    <property type="entry name" value="DIHYDROFOLATE REDUCTASE"/>
    <property type="match status" value="1"/>
</dbReference>
<dbReference type="PRINTS" id="PR00070">
    <property type="entry name" value="DHFR"/>
</dbReference>
<reference evidence="11" key="1">
    <citation type="submission" date="2022-11" db="EMBL/GenBank/DDBJ databases">
        <title>WGS of Natronobacillus azotifigens 24KS-1, an anaerobic diazotrophic haloalkaliphile from soda-rich habitats.</title>
        <authorList>
            <person name="Sorokin D.Y."/>
            <person name="Merkel A.Y."/>
        </authorList>
    </citation>
    <scope>NUCLEOTIDE SEQUENCE</scope>
    <source>
        <strain evidence="11">24KS-1</strain>
    </source>
</reference>
<dbReference type="InterPro" id="IPR024072">
    <property type="entry name" value="DHFR-like_dom_sf"/>
</dbReference>
<evidence type="ECO:0000256" key="5">
    <source>
        <dbReference type="ARBA" id="ARBA00022857"/>
    </source>
</evidence>
<evidence type="ECO:0000259" key="10">
    <source>
        <dbReference type="PROSITE" id="PS51330"/>
    </source>
</evidence>
<evidence type="ECO:0000256" key="8">
    <source>
        <dbReference type="PIRNR" id="PIRNR000194"/>
    </source>
</evidence>
<dbReference type="RefSeq" id="WP_268778674.1">
    <property type="nucleotide sequence ID" value="NZ_JAPRAT010000002.1"/>
</dbReference>
<comment type="pathway">
    <text evidence="1 8">Cofactor biosynthesis; tetrahydrofolate biosynthesis; 5,6,7,8-tetrahydrofolate from 7,8-dihydrofolate: step 1/1.</text>
</comment>
<dbReference type="InterPro" id="IPR012259">
    <property type="entry name" value="DHFR"/>
</dbReference>
<comment type="catalytic activity">
    <reaction evidence="8">
        <text>(6S)-5,6,7,8-tetrahydrofolate + NADP(+) = 7,8-dihydrofolate + NADPH + H(+)</text>
        <dbReference type="Rhea" id="RHEA:15009"/>
        <dbReference type="ChEBI" id="CHEBI:15378"/>
        <dbReference type="ChEBI" id="CHEBI:57451"/>
        <dbReference type="ChEBI" id="CHEBI:57453"/>
        <dbReference type="ChEBI" id="CHEBI:57783"/>
        <dbReference type="ChEBI" id="CHEBI:58349"/>
        <dbReference type="EC" id="1.5.1.3"/>
    </reaction>
</comment>
<keyword evidence="6 8" id="KW-0560">Oxidoreductase</keyword>
<evidence type="ECO:0000256" key="4">
    <source>
        <dbReference type="ARBA" id="ARBA00022563"/>
    </source>
</evidence>
<dbReference type="CDD" id="cd00209">
    <property type="entry name" value="DHFR"/>
    <property type="match status" value="1"/>
</dbReference>
<comment type="similarity">
    <text evidence="2 8 9">Belongs to the dihydrofolate reductase family.</text>
</comment>
<feature type="domain" description="DHFR" evidence="10">
    <location>
        <begin position="1"/>
        <end position="161"/>
    </location>
</feature>
<protein>
    <recommendedName>
        <fullName evidence="3 8">Dihydrofolate reductase</fullName>
        <ecNumber evidence="3 8">1.5.1.3</ecNumber>
    </recommendedName>
</protein>
<keyword evidence="4 8" id="KW-0554">One-carbon metabolism</keyword>
<dbReference type="GO" id="GO:0006730">
    <property type="term" value="P:one-carbon metabolic process"/>
    <property type="evidence" value="ECO:0007669"/>
    <property type="project" value="UniProtKB-KW"/>
</dbReference>
<keyword evidence="5 8" id="KW-0521">NADP</keyword>
<evidence type="ECO:0000256" key="2">
    <source>
        <dbReference type="ARBA" id="ARBA00009539"/>
    </source>
</evidence>
<proteinExistence type="inferred from homology"/>
<dbReference type="GO" id="GO:0046654">
    <property type="term" value="P:tetrahydrofolate biosynthetic process"/>
    <property type="evidence" value="ECO:0007669"/>
    <property type="project" value="InterPro"/>
</dbReference>
<evidence type="ECO:0000256" key="1">
    <source>
        <dbReference type="ARBA" id="ARBA00004903"/>
    </source>
</evidence>
<name>A0A9J6R8C0_9BACI</name>
<dbReference type="GO" id="GO:0046452">
    <property type="term" value="P:dihydrofolate metabolic process"/>
    <property type="evidence" value="ECO:0007669"/>
    <property type="project" value="TreeGrafter"/>
</dbReference>
<dbReference type="Pfam" id="PF00186">
    <property type="entry name" value="DHFR_1"/>
    <property type="match status" value="1"/>
</dbReference>
<organism evidence="11 12">
    <name type="scientific">Natronobacillus azotifigens</name>
    <dbReference type="NCBI Taxonomy" id="472978"/>
    <lineage>
        <taxon>Bacteria</taxon>
        <taxon>Bacillati</taxon>
        <taxon>Bacillota</taxon>
        <taxon>Bacilli</taxon>
        <taxon>Bacillales</taxon>
        <taxon>Bacillaceae</taxon>
        <taxon>Natronobacillus</taxon>
    </lineage>
</organism>
<dbReference type="GO" id="GO:0046655">
    <property type="term" value="P:folic acid metabolic process"/>
    <property type="evidence" value="ECO:0007669"/>
    <property type="project" value="TreeGrafter"/>
</dbReference>
<accession>A0A9J6R8C0</accession>
<dbReference type="GO" id="GO:0005829">
    <property type="term" value="C:cytosol"/>
    <property type="evidence" value="ECO:0007669"/>
    <property type="project" value="TreeGrafter"/>
</dbReference>
<dbReference type="InterPro" id="IPR001796">
    <property type="entry name" value="DHFR_dom"/>
</dbReference>
<evidence type="ECO:0000256" key="7">
    <source>
        <dbReference type="ARBA" id="ARBA00025067"/>
    </source>
</evidence>